<evidence type="ECO:0000313" key="5">
    <source>
        <dbReference type="EMBL" id="RUR67799.1"/>
    </source>
</evidence>
<dbReference type="EMBL" id="RXFT01000004">
    <property type="protein sequence ID" value="RUR67799.1"/>
    <property type="molecule type" value="Genomic_DNA"/>
</dbReference>
<dbReference type="RefSeq" id="WP_126021954.1">
    <property type="nucleotide sequence ID" value="NZ_RXFT01000004.1"/>
</dbReference>
<feature type="domain" description="Pyruvate carboxyltransferase" evidence="4">
    <location>
        <begin position="9"/>
        <end position="276"/>
    </location>
</feature>
<evidence type="ECO:0000256" key="2">
    <source>
        <dbReference type="ARBA" id="ARBA00022723"/>
    </source>
</evidence>
<reference evidence="5 6" key="1">
    <citation type="submission" date="2018-12" db="EMBL/GenBank/DDBJ databases">
        <title>The genome sequences of Variovorax guangxiensis DSM 27352.</title>
        <authorList>
            <person name="Gao J."/>
            <person name="Sun J."/>
        </authorList>
    </citation>
    <scope>NUCLEOTIDE SEQUENCE [LARGE SCALE GENOMIC DNA]</scope>
    <source>
        <strain evidence="5 6">DSM 27352</strain>
    </source>
</reference>
<dbReference type="GO" id="GO:0006552">
    <property type="term" value="P:L-leucine catabolic process"/>
    <property type="evidence" value="ECO:0007669"/>
    <property type="project" value="TreeGrafter"/>
</dbReference>
<dbReference type="GO" id="GO:0046951">
    <property type="term" value="P:ketone body biosynthetic process"/>
    <property type="evidence" value="ECO:0007669"/>
    <property type="project" value="TreeGrafter"/>
</dbReference>
<dbReference type="SUPFAM" id="SSF51569">
    <property type="entry name" value="Aldolase"/>
    <property type="match status" value="1"/>
</dbReference>
<dbReference type="PROSITE" id="PS50991">
    <property type="entry name" value="PYR_CT"/>
    <property type="match status" value="1"/>
</dbReference>
<dbReference type="Gene3D" id="3.20.20.70">
    <property type="entry name" value="Aldolase class I"/>
    <property type="match status" value="1"/>
</dbReference>
<dbReference type="EC" id="4.1.3.4" evidence="5"/>
<dbReference type="NCBIfam" id="NF004283">
    <property type="entry name" value="PRK05692.1"/>
    <property type="match status" value="1"/>
</dbReference>
<name>A0A433MIB9_9BURK</name>
<dbReference type="GO" id="GO:0046872">
    <property type="term" value="F:metal ion binding"/>
    <property type="evidence" value="ECO:0007669"/>
    <property type="project" value="UniProtKB-KW"/>
</dbReference>
<dbReference type="Proteomes" id="UP000281118">
    <property type="component" value="Unassembled WGS sequence"/>
</dbReference>
<dbReference type="OrthoDB" id="9784013at2"/>
<evidence type="ECO:0000259" key="4">
    <source>
        <dbReference type="PROSITE" id="PS50991"/>
    </source>
</evidence>
<accession>A0A433MIB9</accession>
<dbReference type="InterPro" id="IPR043594">
    <property type="entry name" value="HMGL"/>
</dbReference>
<keyword evidence="3 5" id="KW-0456">Lyase</keyword>
<organism evidence="5 6">
    <name type="scientific">Variovorax guangxiensis</name>
    <dbReference type="NCBI Taxonomy" id="1775474"/>
    <lineage>
        <taxon>Bacteria</taxon>
        <taxon>Pseudomonadati</taxon>
        <taxon>Pseudomonadota</taxon>
        <taxon>Betaproteobacteria</taxon>
        <taxon>Burkholderiales</taxon>
        <taxon>Comamonadaceae</taxon>
        <taxon>Variovorax</taxon>
    </lineage>
</organism>
<gene>
    <name evidence="5" type="ORF">EJP67_12105</name>
</gene>
<dbReference type="InterPro" id="IPR000891">
    <property type="entry name" value="PYR_CT"/>
</dbReference>
<dbReference type="AlphaFoldDB" id="A0A433MIB9"/>
<dbReference type="PANTHER" id="PTHR42738:SF7">
    <property type="entry name" value="HYDROXYMETHYLGLUTARYL-COA LYASE"/>
    <property type="match status" value="1"/>
</dbReference>
<dbReference type="Pfam" id="PF00682">
    <property type="entry name" value="HMGL-like"/>
    <property type="match status" value="1"/>
</dbReference>
<keyword evidence="2" id="KW-0479">Metal-binding</keyword>
<dbReference type="PANTHER" id="PTHR42738">
    <property type="entry name" value="HYDROXYMETHYLGLUTARYL-COA LYASE"/>
    <property type="match status" value="1"/>
</dbReference>
<comment type="similarity">
    <text evidence="1">Belongs to the HMG-CoA lyase family.</text>
</comment>
<protein>
    <submittedName>
        <fullName evidence="5">Hydroxymethylglutaryl-CoA lyase</fullName>
        <ecNumber evidence="5">4.1.3.4</ecNumber>
    </submittedName>
</protein>
<evidence type="ECO:0000313" key="6">
    <source>
        <dbReference type="Proteomes" id="UP000281118"/>
    </source>
</evidence>
<evidence type="ECO:0000256" key="1">
    <source>
        <dbReference type="ARBA" id="ARBA00009405"/>
    </source>
</evidence>
<evidence type="ECO:0000256" key="3">
    <source>
        <dbReference type="ARBA" id="ARBA00023239"/>
    </source>
</evidence>
<dbReference type="GO" id="GO:0004419">
    <property type="term" value="F:hydroxymethylglutaryl-CoA lyase activity"/>
    <property type="evidence" value="ECO:0007669"/>
    <property type="project" value="UniProtKB-EC"/>
</dbReference>
<sequence>MKAGNGTRLFINEVAMRDGFQMESRFIPSDDKIALIDRLSGLGYAKIEVTSFTSAKAIPALRDGEEVMNRIARRPGLVYTALVPNLRGAERALESRIDEFNIVMSVSETHNLANLRMTREQSFAQLAGVIALAKKAGVPVNVSLSCVFGCPMEGEVPFATVQGWIDRFAALEVQGITLCDTTGMAYPTQVRELCESVLASHQALEWTAHFHNTRGMGLVNTVAAVEAGIRRLDMSLGGIGGCPYAPGATGNVATEDVVHMLQCMGYDTGMHLEGLIATAAELEALVRHELPAQVSRAGHRLTRHAPPPDFDDIVIRARERGQAHKELQP</sequence>
<dbReference type="InterPro" id="IPR013785">
    <property type="entry name" value="Aldolase_TIM"/>
</dbReference>
<dbReference type="CDD" id="cd07938">
    <property type="entry name" value="DRE_TIM_HMGL"/>
    <property type="match status" value="1"/>
</dbReference>
<comment type="caution">
    <text evidence="5">The sequence shown here is derived from an EMBL/GenBank/DDBJ whole genome shotgun (WGS) entry which is preliminary data.</text>
</comment>
<proteinExistence type="inferred from homology"/>